<dbReference type="GO" id="GO:0005794">
    <property type="term" value="C:Golgi apparatus"/>
    <property type="evidence" value="ECO:0007669"/>
    <property type="project" value="TreeGrafter"/>
</dbReference>
<organism evidence="3 4">
    <name type="scientific">Boletus edulis BED1</name>
    <dbReference type="NCBI Taxonomy" id="1328754"/>
    <lineage>
        <taxon>Eukaryota</taxon>
        <taxon>Fungi</taxon>
        <taxon>Dikarya</taxon>
        <taxon>Basidiomycota</taxon>
        <taxon>Agaricomycotina</taxon>
        <taxon>Agaricomycetes</taxon>
        <taxon>Agaricomycetidae</taxon>
        <taxon>Boletales</taxon>
        <taxon>Boletineae</taxon>
        <taxon>Boletaceae</taxon>
        <taxon>Boletoideae</taxon>
        <taxon>Boletus</taxon>
    </lineage>
</organism>
<dbReference type="Proteomes" id="UP001194468">
    <property type="component" value="Unassembled WGS sequence"/>
</dbReference>
<feature type="transmembrane region" description="Helical" evidence="2">
    <location>
        <begin position="27"/>
        <end position="48"/>
    </location>
</feature>
<keyword evidence="2" id="KW-0812">Transmembrane</keyword>
<evidence type="ECO:0000313" key="4">
    <source>
        <dbReference type="Proteomes" id="UP001194468"/>
    </source>
</evidence>
<feature type="transmembrane region" description="Helical" evidence="2">
    <location>
        <begin position="133"/>
        <end position="151"/>
    </location>
</feature>
<feature type="region of interest" description="Disordered" evidence="1">
    <location>
        <begin position="428"/>
        <end position="450"/>
    </location>
</feature>
<reference evidence="3" key="2">
    <citation type="journal article" date="2020" name="Nat. Commun.">
        <title>Large-scale genome sequencing of mycorrhizal fungi provides insights into the early evolution of symbiotic traits.</title>
        <authorList>
            <person name="Miyauchi S."/>
            <person name="Kiss E."/>
            <person name="Kuo A."/>
            <person name="Drula E."/>
            <person name="Kohler A."/>
            <person name="Sanchez-Garcia M."/>
            <person name="Morin E."/>
            <person name="Andreopoulos B."/>
            <person name="Barry K.W."/>
            <person name="Bonito G."/>
            <person name="Buee M."/>
            <person name="Carver A."/>
            <person name="Chen C."/>
            <person name="Cichocki N."/>
            <person name="Clum A."/>
            <person name="Culley D."/>
            <person name="Crous P.W."/>
            <person name="Fauchery L."/>
            <person name="Girlanda M."/>
            <person name="Hayes R.D."/>
            <person name="Keri Z."/>
            <person name="LaButti K."/>
            <person name="Lipzen A."/>
            <person name="Lombard V."/>
            <person name="Magnuson J."/>
            <person name="Maillard F."/>
            <person name="Murat C."/>
            <person name="Nolan M."/>
            <person name="Ohm R.A."/>
            <person name="Pangilinan J."/>
            <person name="Pereira M.F."/>
            <person name="Perotto S."/>
            <person name="Peter M."/>
            <person name="Pfister S."/>
            <person name="Riley R."/>
            <person name="Sitrit Y."/>
            <person name="Stielow J.B."/>
            <person name="Szollosi G."/>
            <person name="Zifcakova L."/>
            <person name="Stursova M."/>
            <person name="Spatafora J.W."/>
            <person name="Tedersoo L."/>
            <person name="Vaario L.M."/>
            <person name="Yamada A."/>
            <person name="Yan M."/>
            <person name="Wang P."/>
            <person name="Xu J."/>
            <person name="Bruns T."/>
            <person name="Baldrian P."/>
            <person name="Vilgalys R."/>
            <person name="Dunand C."/>
            <person name="Henrissat B."/>
            <person name="Grigoriev I.V."/>
            <person name="Hibbett D."/>
            <person name="Nagy L.G."/>
            <person name="Martin F.M."/>
        </authorList>
    </citation>
    <scope>NUCLEOTIDE SEQUENCE</scope>
    <source>
        <strain evidence="3">BED1</strain>
    </source>
</reference>
<feature type="transmembrane region" description="Helical" evidence="2">
    <location>
        <begin position="258"/>
        <end position="279"/>
    </location>
</feature>
<feature type="region of interest" description="Disordered" evidence="1">
    <location>
        <begin position="504"/>
        <end position="527"/>
    </location>
</feature>
<evidence type="ECO:0000256" key="2">
    <source>
        <dbReference type="SAM" id="Phobius"/>
    </source>
</evidence>
<dbReference type="PANTHER" id="PTHR34391">
    <property type="entry name" value="UPF0658 GOLGI APPARATUS MEMBRANE PROTEIN C1952.10C-RELATED"/>
    <property type="match status" value="1"/>
</dbReference>
<feature type="transmembrane region" description="Helical" evidence="2">
    <location>
        <begin position="186"/>
        <end position="205"/>
    </location>
</feature>
<feature type="transmembrane region" description="Helical" evidence="2">
    <location>
        <begin position="357"/>
        <end position="380"/>
    </location>
</feature>
<evidence type="ECO:0000313" key="3">
    <source>
        <dbReference type="EMBL" id="KAF8438600.1"/>
    </source>
</evidence>
<protein>
    <recommendedName>
        <fullName evidence="5">Transmembrane protein</fullName>
    </recommendedName>
</protein>
<accession>A0AAD4BRX3</accession>
<dbReference type="InterPro" id="IPR040410">
    <property type="entry name" value="UPF0658_Golgi"/>
</dbReference>
<gene>
    <name evidence="3" type="ORF">L210DRAFT_1008581</name>
</gene>
<proteinExistence type="predicted"/>
<evidence type="ECO:0008006" key="5">
    <source>
        <dbReference type="Google" id="ProtNLM"/>
    </source>
</evidence>
<feature type="compositionally biased region" description="Acidic residues" evidence="1">
    <location>
        <begin position="509"/>
        <end position="520"/>
    </location>
</feature>
<dbReference type="EMBL" id="WHUW01000016">
    <property type="protein sequence ID" value="KAF8438600.1"/>
    <property type="molecule type" value="Genomic_DNA"/>
</dbReference>
<feature type="transmembrane region" description="Helical" evidence="2">
    <location>
        <begin position="299"/>
        <end position="318"/>
    </location>
</feature>
<keyword evidence="2" id="KW-1133">Transmembrane helix</keyword>
<comment type="caution">
    <text evidence="3">The sequence shown here is derived from an EMBL/GenBank/DDBJ whole genome shotgun (WGS) entry which is preliminary data.</text>
</comment>
<feature type="transmembrane region" description="Helical" evidence="2">
    <location>
        <begin position="157"/>
        <end position="174"/>
    </location>
</feature>
<feature type="transmembrane region" description="Helical" evidence="2">
    <location>
        <begin position="325"/>
        <end position="345"/>
    </location>
</feature>
<sequence>MLIWLLASFSTSLKTWCARATRSRLTMAFFFVMLANVATQTTLHSIILSHFSRNRELVTSTIDAAGVQRGFAVVQNDVMEICSGVPLVRGTACYTVYNGSAISTPASTNASVQCAEGLIWLENYLINSKSEEVICLTLGNWYFMISLIALMDESIPHLIVVLAAQFVTTGWISYRIARDIAARHTYTQMVVNGACGGFDILGGSWQYTNIFYVTVGCSIAVLFGMSFFVFKLIKLYSMAKLSSVGSPPVMNRMLRVRLWMRVFLQFTGFFTLASVAAWYDKRKSLTTASNYSTSSLYDVGFYVVAIIMLPWLTLGTYSISKENRLLFLAYAILSIILLVISGLWFASPLYRYEYWSWRTFSCVVTMADVLLVITCILSVICRLSFGKGLAHFLVVEQKLQASGFAHDTFLNGPKGVPSRSMAVKQALASKRSEPLSKPTLDPPESSWQRPLSNCSVETAMFATWLPAIGSSRDEEEGKSPTVREEGPVSAVTIAWEDVRLSSAQSLSDYSDESNSLDEFDEKQTIVS</sequence>
<dbReference type="PANTHER" id="PTHR34391:SF2">
    <property type="entry name" value="TRP C-TERMINAL DOMAIN-CONTAINING PROTEIN"/>
    <property type="match status" value="1"/>
</dbReference>
<evidence type="ECO:0000256" key="1">
    <source>
        <dbReference type="SAM" id="MobiDB-lite"/>
    </source>
</evidence>
<keyword evidence="2" id="KW-0472">Membrane</keyword>
<feature type="transmembrane region" description="Helical" evidence="2">
    <location>
        <begin position="211"/>
        <end position="233"/>
    </location>
</feature>
<reference evidence="3" key="1">
    <citation type="submission" date="2019-10" db="EMBL/GenBank/DDBJ databases">
        <authorList>
            <consortium name="DOE Joint Genome Institute"/>
            <person name="Kuo A."/>
            <person name="Miyauchi S."/>
            <person name="Kiss E."/>
            <person name="Drula E."/>
            <person name="Kohler A."/>
            <person name="Sanchez-Garcia M."/>
            <person name="Andreopoulos B."/>
            <person name="Barry K.W."/>
            <person name="Bonito G."/>
            <person name="Buee M."/>
            <person name="Carver A."/>
            <person name="Chen C."/>
            <person name="Cichocki N."/>
            <person name="Clum A."/>
            <person name="Culley D."/>
            <person name="Crous P.W."/>
            <person name="Fauchery L."/>
            <person name="Girlanda M."/>
            <person name="Hayes R."/>
            <person name="Keri Z."/>
            <person name="LaButti K."/>
            <person name="Lipzen A."/>
            <person name="Lombard V."/>
            <person name="Magnuson J."/>
            <person name="Maillard F."/>
            <person name="Morin E."/>
            <person name="Murat C."/>
            <person name="Nolan M."/>
            <person name="Ohm R."/>
            <person name="Pangilinan J."/>
            <person name="Pereira M."/>
            <person name="Perotto S."/>
            <person name="Peter M."/>
            <person name="Riley R."/>
            <person name="Sitrit Y."/>
            <person name="Stielow B."/>
            <person name="Szollosi G."/>
            <person name="Zifcakova L."/>
            <person name="Stursova M."/>
            <person name="Spatafora J.W."/>
            <person name="Tedersoo L."/>
            <person name="Vaario L.-M."/>
            <person name="Yamada A."/>
            <person name="Yan M."/>
            <person name="Wang P."/>
            <person name="Xu J."/>
            <person name="Bruns T."/>
            <person name="Baldrian P."/>
            <person name="Vilgalys R."/>
            <person name="Henrissat B."/>
            <person name="Grigoriev I.V."/>
            <person name="Hibbett D."/>
            <person name="Nagy L.G."/>
            <person name="Martin F.M."/>
        </authorList>
    </citation>
    <scope>NUCLEOTIDE SEQUENCE</scope>
    <source>
        <strain evidence="3">BED1</strain>
    </source>
</reference>
<name>A0AAD4BRX3_BOLED</name>
<keyword evidence="4" id="KW-1185">Reference proteome</keyword>
<dbReference type="AlphaFoldDB" id="A0AAD4BRX3"/>